<feature type="domain" description="MobA/VirD2-like nuclease" evidence="4">
    <location>
        <begin position="110"/>
        <end position="219"/>
    </location>
</feature>
<dbReference type="Proteomes" id="UP000294856">
    <property type="component" value="Unassembled WGS sequence"/>
</dbReference>
<evidence type="ECO:0000313" key="5">
    <source>
        <dbReference type="EMBL" id="TCJ88094.1"/>
    </source>
</evidence>
<sequence length="895" mass="98703">MIPKVSRGQKVGGLMVYLLGEGDHNEHKDRHIIAGSPTVMREVWLDHFDGAEAKRPSRDTALAVAHEIDIPRKLYGTQARMKAKAATAARGKGVDVIERPDKGEAGVMRDAPVWHCVLSLEPGESLTDEQWSTVVHDFMTEMGFNASPDAKRAQARWAAVRHGLSGELGDGQDHVHIAATLIRDDGSRVSTYDYGLGKAKGDWPRSQEVCNLLEHRHGLKVLASREQGGALSGDSRAEYERTQSGRTPESERDRLRRLVRTAAVGAESESDFVTALRESGASVAPRWAAGGQNEVTGYKVRLLREGAEAGPWLGGGTLAKDLTLTALREQQWADTEQGRADARAVWKNKAAAPNGPGRSRTRSRGPQSQAELWQQAAVEFGDWQQHLAEIPREDRARWAWVAGQAAGAFSAWSEQLEGETPGALAAAAKELTRSAQAQDRRRRYRPTAKDRPIGDLTKLLLSTTPLDAGTRLPRRPDRYQGRDAAVATVAVALLALLLILLLAAIAALLEVARAHRHRGELSRALAVEGVTGQHLLPVRERWEQSLEQRRYQWDRDAAQVFSAIAIRAAERRGEPQTEVEAKTPPPPKSKGSKVAAAQGPLTPPPAKAPKRTAEPEQRGPFYVELTAEEKARVRTIAVATVAIADRDLKPRALNDETLERELDQLRTEVELLTRDLDARRDEGPHTRKAKDDIAVARSKAALIEAAREADEQAEKLRREKERQDWSLQKLQQDLDGTPRRKFLARQQLEKDIAASRNTIAELTPQAATASAAAAAAAEATGSPREEWHGIEATADPRREAQLLAQAQRNDKREFDADTGYLQRYLRTNLDKLETEHTRRSELTPQQRTAEQARRAQERKNPTRPRSTKSPSTGPETYRGHLPPDLGPARGGGPEL</sequence>
<keyword evidence="6" id="KW-1185">Reference proteome</keyword>
<protein>
    <recommendedName>
        <fullName evidence="4">MobA/VirD2-like nuclease domain-containing protein</fullName>
    </recommendedName>
</protein>
<evidence type="ECO:0000313" key="6">
    <source>
        <dbReference type="Proteomes" id="UP000294856"/>
    </source>
</evidence>
<feature type="region of interest" description="Disordered" evidence="2">
    <location>
        <begin position="333"/>
        <end position="369"/>
    </location>
</feature>
<name>A0A4R1F6B2_9NOCA</name>
<feature type="compositionally biased region" description="Basic and acidic residues" evidence="2">
    <location>
        <begin position="571"/>
        <end position="581"/>
    </location>
</feature>
<evidence type="ECO:0000256" key="3">
    <source>
        <dbReference type="SAM" id="Phobius"/>
    </source>
</evidence>
<keyword evidence="1" id="KW-0175">Coiled coil</keyword>
<organism evidence="5 6">
    <name type="scientific">Nocardia alba</name>
    <dbReference type="NCBI Taxonomy" id="225051"/>
    <lineage>
        <taxon>Bacteria</taxon>
        <taxon>Bacillati</taxon>
        <taxon>Actinomycetota</taxon>
        <taxon>Actinomycetes</taxon>
        <taxon>Mycobacteriales</taxon>
        <taxon>Nocardiaceae</taxon>
        <taxon>Nocardia</taxon>
    </lineage>
</organism>
<evidence type="ECO:0000256" key="2">
    <source>
        <dbReference type="SAM" id="MobiDB-lite"/>
    </source>
</evidence>
<dbReference type="Pfam" id="PF03432">
    <property type="entry name" value="Relaxase"/>
    <property type="match status" value="1"/>
</dbReference>
<feature type="compositionally biased region" description="Basic and acidic residues" evidence="2">
    <location>
        <begin position="850"/>
        <end position="860"/>
    </location>
</feature>
<keyword evidence="3" id="KW-0472">Membrane</keyword>
<proteinExistence type="predicted"/>
<reference evidence="5 6" key="1">
    <citation type="submission" date="2019-03" db="EMBL/GenBank/DDBJ databases">
        <title>Genomic Encyclopedia of Type Strains, Phase IV (KMG-IV): sequencing the most valuable type-strain genomes for metagenomic binning, comparative biology and taxonomic classification.</title>
        <authorList>
            <person name="Goeker M."/>
        </authorList>
    </citation>
    <scope>NUCLEOTIDE SEQUENCE [LARGE SCALE GENOMIC DNA]</scope>
    <source>
        <strain evidence="5 6">DSM 44684</strain>
    </source>
</reference>
<keyword evidence="3" id="KW-0812">Transmembrane</keyword>
<accession>A0A4R1F6B2</accession>
<dbReference type="EMBL" id="SMFR01000013">
    <property type="protein sequence ID" value="TCJ88094.1"/>
    <property type="molecule type" value="Genomic_DNA"/>
</dbReference>
<feature type="region of interest" description="Disordered" evidence="2">
    <location>
        <begin position="571"/>
        <end position="617"/>
    </location>
</feature>
<feature type="compositionally biased region" description="Basic and acidic residues" evidence="2">
    <location>
        <begin position="235"/>
        <end position="252"/>
    </location>
</feature>
<feature type="region of interest" description="Disordered" evidence="2">
    <location>
        <begin position="830"/>
        <end position="895"/>
    </location>
</feature>
<evidence type="ECO:0000259" key="4">
    <source>
        <dbReference type="Pfam" id="PF03432"/>
    </source>
</evidence>
<dbReference type="STRING" id="1210063.GCA_001612665_06529"/>
<keyword evidence="3" id="KW-1133">Transmembrane helix</keyword>
<feature type="compositionally biased region" description="Low complexity" evidence="2">
    <location>
        <begin position="353"/>
        <end position="368"/>
    </location>
</feature>
<feature type="compositionally biased region" description="Basic and acidic residues" evidence="2">
    <location>
        <begin position="830"/>
        <end position="841"/>
    </location>
</feature>
<feature type="coiled-coil region" evidence="1">
    <location>
        <begin position="655"/>
        <end position="733"/>
    </location>
</feature>
<evidence type="ECO:0000256" key="1">
    <source>
        <dbReference type="SAM" id="Coils"/>
    </source>
</evidence>
<dbReference type="InterPro" id="IPR005094">
    <property type="entry name" value="Endonuclease_MobA/VirD2"/>
</dbReference>
<feature type="region of interest" description="Disordered" evidence="2">
    <location>
        <begin position="224"/>
        <end position="252"/>
    </location>
</feature>
<dbReference type="AlphaFoldDB" id="A0A4R1F6B2"/>
<comment type="caution">
    <text evidence="5">The sequence shown here is derived from an EMBL/GenBank/DDBJ whole genome shotgun (WGS) entry which is preliminary data.</text>
</comment>
<feature type="transmembrane region" description="Helical" evidence="3">
    <location>
        <begin position="484"/>
        <end position="509"/>
    </location>
</feature>
<gene>
    <name evidence="5" type="ORF">DFR71_6636</name>
</gene>